<dbReference type="Proteomes" id="UP001422074">
    <property type="component" value="Unassembled WGS sequence"/>
</dbReference>
<accession>A0ABU9X2L5</accession>
<protein>
    <recommendedName>
        <fullName evidence="5">Lipoprotein with Yx(FWY)xxD motif</fullName>
    </recommendedName>
</protein>
<keyword evidence="4" id="KW-1185">Reference proteome</keyword>
<evidence type="ECO:0000313" key="4">
    <source>
        <dbReference type="Proteomes" id="UP001422074"/>
    </source>
</evidence>
<proteinExistence type="predicted"/>
<evidence type="ECO:0000256" key="1">
    <source>
        <dbReference type="SAM" id="MobiDB-lite"/>
    </source>
</evidence>
<keyword evidence="2" id="KW-0732">Signal</keyword>
<feature type="signal peptide" evidence="2">
    <location>
        <begin position="1"/>
        <end position="20"/>
    </location>
</feature>
<sequence>MDKRAALLLAAAAASALALAGCAGGGGGTTATGTTPAPAASASSPSGGAEALRTSTVGDTEILVDDEGWTVYYYTRDNAGEKKSACTGGCADLWPAVTSEGAPKLEGVTAEVGSIATEDGKQQVTVNGMPVYYYAKDTAPGQVNGQGVAGVWYVVGPDGTMVQTQLSPAATPAPTQTTGGMGY</sequence>
<dbReference type="InterPro" id="IPR005297">
    <property type="entry name" value="Lipoprotein_repeat"/>
</dbReference>
<dbReference type="PANTHER" id="PTHR39335">
    <property type="entry name" value="BLL4220 PROTEIN"/>
    <property type="match status" value="1"/>
</dbReference>
<evidence type="ECO:0008006" key="5">
    <source>
        <dbReference type="Google" id="ProtNLM"/>
    </source>
</evidence>
<gene>
    <name evidence="3" type="ORF">ABCQ75_14330</name>
</gene>
<dbReference type="PROSITE" id="PS51257">
    <property type="entry name" value="PROKAR_LIPOPROTEIN"/>
    <property type="match status" value="1"/>
</dbReference>
<comment type="caution">
    <text evidence="3">The sequence shown here is derived from an EMBL/GenBank/DDBJ whole genome shotgun (WGS) entry which is preliminary data.</text>
</comment>
<dbReference type="PANTHER" id="PTHR39335:SF1">
    <property type="entry name" value="BLL4220 PROTEIN"/>
    <property type="match status" value="1"/>
</dbReference>
<feature type="chain" id="PRO_5045138210" description="Lipoprotein with Yx(FWY)xxD motif" evidence="2">
    <location>
        <begin position="21"/>
        <end position="183"/>
    </location>
</feature>
<evidence type="ECO:0000313" key="3">
    <source>
        <dbReference type="EMBL" id="MEN2745702.1"/>
    </source>
</evidence>
<dbReference type="EMBL" id="JBDFRB010000017">
    <property type="protein sequence ID" value="MEN2745702.1"/>
    <property type="molecule type" value="Genomic_DNA"/>
</dbReference>
<dbReference type="RefSeq" id="WP_345886224.1">
    <property type="nucleotide sequence ID" value="NZ_JBDFRB010000017.1"/>
</dbReference>
<evidence type="ECO:0000256" key="2">
    <source>
        <dbReference type="SAM" id="SignalP"/>
    </source>
</evidence>
<feature type="region of interest" description="Disordered" evidence="1">
    <location>
        <begin position="28"/>
        <end position="53"/>
    </location>
</feature>
<feature type="compositionally biased region" description="Low complexity" evidence="1">
    <location>
        <begin position="31"/>
        <end position="49"/>
    </location>
</feature>
<organism evidence="3 4">
    <name type="scientific">Sinomonas halotolerans</name>
    <dbReference type="NCBI Taxonomy" id="1644133"/>
    <lineage>
        <taxon>Bacteria</taxon>
        <taxon>Bacillati</taxon>
        <taxon>Actinomycetota</taxon>
        <taxon>Actinomycetes</taxon>
        <taxon>Micrococcales</taxon>
        <taxon>Micrococcaceae</taxon>
        <taxon>Sinomonas</taxon>
    </lineage>
</organism>
<name>A0ABU9X2L5_9MICC</name>
<dbReference type="Pfam" id="PF03640">
    <property type="entry name" value="Lipoprotein_15"/>
    <property type="match status" value="2"/>
</dbReference>
<reference evidence="3 4" key="1">
    <citation type="submission" date="2024-05" db="EMBL/GenBank/DDBJ databases">
        <title>Sinomonas sp. nov., isolated from a waste landfill.</title>
        <authorList>
            <person name="Zhao Y."/>
        </authorList>
    </citation>
    <scope>NUCLEOTIDE SEQUENCE [LARGE SCALE GENOMIC DNA]</scope>
    <source>
        <strain evidence="3 4">CCTCC AB2014300</strain>
    </source>
</reference>